<dbReference type="Pfam" id="PF03960">
    <property type="entry name" value="ArsC"/>
    <property type="match status" value="1"/>
</dbReference>
<dbReference type="InterPro" id="IPR006660">
    <property type="entry name" value="Arsenate_reductase-like"/>
</dbReference>
<proteinExistence type="inferred from homology"/>
<accession>A0A7Z0B9G4</accession>
<dbReference type="AlphaFoldDB" id="A0A7Z0B9G4"/>
<dbReference type="Proteomes" id="UP000540929">
    <property type="component" value="Unassembled WGS sequence"/>
</dbReference>
<evidence type="ECO:0000313" key="4">
    <source>
        <dbReference type="EMBL" id="NYH26269.1"/>
    </source>
</evidence>
<evidence type="ECO:0000256" key="3">
    <source>
        <dbReference type="PROSITE-ProRule" id="PRU01282"/>
    </source>
</evidence>
<gene>
    <name evidence="4" type="ORF">GGD40_005840</name>
</gene>
<sequence length="196" mass="21648">MEEAQEKLARVVAPRVCLTAKQAILCLVRTARADTQIETTDATAAPPTDAPVPINALKSNTKKRHTTRTPTATNPPTMITIYHNPRCSKSRAACELLASIYKVANEPAEIVEYLKQPLTVAQLKQLNTQLGCPVREMIRDTEVEYKELHLSDAALTDDELYEAMAMHPILLQRPIVVRDGRAVIGRPPENIAALFA</sequence>
<dbReference type="PANTHER" id="PTHR30041">
    <property type="entry name" value="ARSENATE REDUCTASE"/>
    <property type="match status" value="1"/>
</dbReference>
<reference evidence="4 5" key="1">
    <citation type="submission" date="2020-07" db="EMBL/GenBank/DDBJ databases">
        <title>Exploring microbial biodiversity for novel pathways involved in the catabolism of aromatic compounds derived from lignin.</title>
        <authorList>
            <person name="Elkins J."/>
        </authorList>
    </citation>
    <scope>NUCLEOTIDE SEQUENCE [LARGE SCALE GENOMIC DNA]</scope>
    <source>
        <strain evidence="4 5">H2C3C</strain>
    </source>
</reference>
<dbReference type="EMBL" id="JACCAS010000002">
    <property type="protein sequence ID" value="NYH26269.1"/>
    <property type="molecule type" value="Genomic_DNA"/>
</dbReference>
<dbReference type="PANTHER" id="PTHR30041:SF4">
    <property type="entry name" value="ARSENATE REDUCTASE"/>
    <property type="match status" value="1"/>
</dbReference>
<dbReference type="PROSITE" id="PS51353">
    <property type="entry name" value="ARSC"/>
    <property type="match status" value="1"/>
</dbReference>
<dbReference type="NCBIfam" id="TIGR00014">
    <property type="entry name" value="arsC"/>
    <property type="match status" value="1"/>
</dbReference>
<comment type="caution">
    <text evidence="4">The sequence shown here is derived from an EMBL/GenBank/DDBJ whole genome shotgun (WGS) entry which is preliminary data.</text>
</comment>
<dbReference type="CDD" id="cd03034">
    <property type="entry name" value="ArsC_ArsC"/>
    <property type="match status" value="1"/>
</dbReference>
<dbReference type="Gene3D" id="3.40.30.10">
    <property type="entry name" value="Glutaredoxin"/>
    <property type="match status" value="1"/>
</dbReference>
<dbReference type="GO" id="GO:0008794">
    <property type="term" value="F:arsenate reductase (glutaredoxin) activity"/>
    <property type="evidence" value="ECO:0007669"/>
    <property type="project" value="InterPro"/>
</dbReference>
<evidence type="ECO:0000256" key="2">
    <source>
        <dbReference type="ARBA" id="ARBA00023002"/>
    </source>
</evidence>
<evidence type="ECO:0000256" key="1">
    <source>
        <dbReference type="ARBA" id="ARBA00007198"/>
    </source>
</evidence>
<keyword evidence="2" id="KW-0560">Oxidoreductase</keyword>
<protein>
    <submittedName>
        <fullName evidence="4">Arsenate reductase (Glutaredoxin)</fullName>
    </submittedName>
</protein>
<dbReference type="InterPro" id="IPR036249">
    <property type="entry name" value="Thioredoxin-like_sf"/>
</dbReference>
<organism evidence="4 5">
    <name type="scientific">Paraburkholderia bryophila</name>
    <dbReference type="NCBI Taxonomy" id="420952"/>
    <lineage>
        <taxon>Bacteria</taxon>
        <taxon>Pseudomonadati</taxon>
        <taxon>Pseudomonadota</taxon>
        <taxon>Betaproteobacteria</taxon>
        <taxon>Burkholderiales</taxon>
        <taxon>Burkholderiaceae</taxon>
        <taxon>Paraburkholderia</taxon>
    </lineage>
</organism>
<dbReference type="SUPFAM" id="SSF52833">
    <property type="entry name" value="Thioredoxin-like"/>
    <property type="match status" value="1"/>
</dbReference>
<name>A0A7Z0B9G4_9BURK</name>
<evidence type="ECO:0000313" key="5">
    <source>
        <dbReference type="Proteomes" id="UP000540929"/>
    </source>
</evidence>
<comment type="similarity">
    <text evidence="1 3">Belongs to the ArsC family.</text>
</comment>
<keyword evidence="5" id="KW-1185">Reference proteome</keyword>
<dbReference type="InterPro" id="IPR006659">
    <property type="entry name" value="Arsenate_reductase"/>
</dbReference>